<name>A0ABV3Z3J0_9PROT</name>
<dbReference type="PANTHER" id="PTHR43201:SF8">
    <property type="entry name" value="ACYL-COA SYNTHETASE FAMILY MEMBER 3"/>
    <property type="match status" value="1"/>
</dbReference>
<proteinExistence type="inferred from homology"/>
<dbReference type="SUPFAM" id="SSF56801">
    <property type="entry name" value="Acetyl-CoA synthetase-like"/>
    <property type="match status" value="1"/>
</dbReference>
<dbReference type="Gene3D" id="3.40.50.12780">
    <property type="entry name" value="N-terminal domain of ligase-like"/>
    <property type="match status" value="1"/>
</dbReference>
<feature type="domain" description="AMP-dependent synthetase/ligase" evidence="2">
    <location>
        <begin position="56"/>
        <end position="436"/>
    </location>
</feature>
<dbReference type="InterPro" id="IPR020845">
    <property type="entry name" value="AMP-binding_CS"/>
</dbReference>
<comment type="caution">
    <text evidence="3">The sequence shown here is derived from an EMBL/GenBank/DDBJ whole genome shotgun (WGS) entry which is preliminary data.</text>
</comment>
<accession>A0ABV3Z3J0</accession>
<sequence length="603" mass="65827">MKNLSSDQNVDFRSAPFRDAKLLPVDLDVVRRDDGCVLVRSRIPLRDYEANIAADFARKAKEMGDAPALKKRVSLGEGEWETTTYRELKDQVDAAAQWLLDNAPKGRPLLLMSDNTPSFSVITFAAWSAGIPVCPVSMVYGALGGDFGRLKHVIGKIKPGVIFSENTEAAASALEALDLGDALVITGQPDVISKPAIAYNNILNTVPTDAVQQSISALKLTDTAAYMLTSGSTGLPKLVVITFDNLAANSAQCQQTVGKAAGWDDVMLDWLPWHHAAGAFVMRAVLLEGGTLYIDDGKPTPALFKESIRNLREVAVCYYNNVPLGYGMLADAIESDPVLSKKFFSRMRLMLYGGAGLSQPVYDRIQKAAVKETGHRITFTSGYGATETVSAFMLIHFETDDVGIGLPTPGAEIKLVPQGDRYELRVKGPNVTSGYLDEPEKTAASFDEEGYYKTGDLAVFHDEDHPEKGLAFAGRAVEEFKLASGGWVYGGALRDKLLKALAPDVMDVVLCDENRPYLALLMWTTRETSAESLRDRLREFNKTQKGGSSRIVRALVLTDPPDPNAHEMSDKGTVNRRAVIDRRASDVERLFVDTPDAEIIIVE</sequence>
<organism evidence="3 4">
    <name type="scientific">Hyphococcus lacteus</name>
    <dbReference type="NCBI Taxonomy" id="3143536"/>
    <lineage>
        <taxon>Bacteria</taxon>
        <taxon>Pseudomonadati</taxon>
        <taxon>Pseudomonadota</taxon>
        <taxon>Alphaproteobacteria</taxon>
        <taxon>Parvularculales</taxon>
        <taxon>Parvularculaceae</taxon>
        <taxon>Hyphococcus</taxon>
    </lineage>
</organism>
<evidence type="ECO:0000256" key="1">
    <source>
        <dbReference type="ARBA" id="ARBA00006432"/>
    </source>
</evidence>
<dbReference type="InterPro" id="IPR000873">
    <property type="entry name" value="AMP-dep_synth/lig_dom"/>
</dbReference>
<evidence type="ECO:0000259" key="2">
    <source>
        <dbReference type="Pfam" id="PF00501"/>
    </source>
</evidence>
<evidence type="ECO:0000313" key="4">
    <source>
        <dbReference type="Proteomes" id="UP001560685"/>
    </source>
</evidence>
<dbReference type="Proteomes" id="UP001560685">
    <property type="component" value="Unassembled WGS sequence"/>
</dbReference>
<dbReference type="RefSeq" id="WP_369313327.1">
    <property type="nucleotide sequence ID" value="NZ_JBEHZE010000001.1"/>
</dbReference>
<dbReference type="PROSITE" id="PS00455">
    <property type="entry name" value="AMP_BINDING"/>
    <property type="match status" value="1"/>
</dbReference>
<gene>
    <name evidence="3" type="ORF">ABFZ84_07390</name>
</gene>
<keyword evidence="4" id="KW-1185">Reference proteome</keyword>
<comment type="similarity">
    <text evidence="1">Belongs to the ATP-dependent AMP-binding enzyme family.</text>
</comment>
<reference evidence="3 4" key="1">
    <citation type="submission" date="2024-05" db="EMBL/GenBank/DDBJ databases">
        <title>Three bacterial strains, DH-69, EH-24, and ECK-19 isolated from coastal sediments.</title>
        <authorList>
            <person name="Ye Y.-Q."/>
            <person name="Du Z.-J."/>
        </authorList>
    </citation>
    <scope>NUCLEOTIDE SEQUENCE [LARGE SCALE GENOMIC DNA]</scope>
    <source>
        <strain evidence="3 4">ECK-19</strain>
    </source>
</reference>
<dbReference type="EMBL" id="JBEHZE010000001">
    <property type="protein sequence ID" value="MEX6633371.1"/>
    <property type="molecule type" value="Genomic_DNA"/>
</dbReference>
<protein>
    <submittedName>
        <fullName evidence="3">AMP-binding protein</fullName>
    </submittedName>
</protein>
<dbReference type="Pfam" id="PF00501">
    <property type="entry name" value="AMP-binding"/>
    <property type="match status" value="1"/>
</dbReference>
<dbReference type="Pfam" id="PF23562">
    <property type="entry name" value="AMP-binding_C_3"/>
    <property type="match status" value="1"/>
</dbReference>
<evidence type="ECO:0000313" key="3">
    <source>
        <dbReference type="EMBL" id="MEX6633371.1"/>
    </source>
</evidence>
<dbReference type="InterPro" id="IPR042099">
    <property type="entry name" value="ANL_N_sf"/>
</dbReference>
<dbReference type="PANTHER" id="PTHR43201">
    <property type="entry name" value="ACYL-COA SYNTHETASE"/>
    <property type="match status" value="1"/>
</dbReference>